<evidence type="ECO:0000313" key="3">
    <source>
        <dbReference type="Proteomes" id="UP000646523"/>
    </source>
</evidence>
<organism evidence="2 3">
    <name type="scientific">Nonomuraea cavernae</name>
    <dbReference type="NCBI Taxonomy" id="2045107"/>
    <lineage>
        <taxon>Bacteria</taxon>
        <taxon>Bacillati</taxon>
        <taxon>Actinomycetota</taxon>
        <taxon>Actinomycetes</taxon>
        <taxon>Streptosporangiales</taxon>
        <taxon>Streptosporangiaceae</taxon>
        <taxon>Nonomuraea</taxon>
    </lineage>
</organism>
<dbReference type="AlphaFoldDB" id="A0A917Z6G7"/>
<comment type="caution">
    <text evidence="2">The sequence shown here is derived from an EMBL/GenBank/DDBJ whole genome shotgun (WGS) entry which is preliminary data.</text>
</comment>
<evidence type="ECO:0000256" key="1">
    <source>
        <dbReference type="SAM" id="Phobius"/>
    </source>
</evidence>
<gene>
    <name evidence="2" type="ORF">GCM10012289_46190</name>
</gene>
<keyword evidence="3" id="KW-1185">Reference proteome</keyword>
<protein>
    <submittedName>
        <fullName evidence="2">Uncharacterized protein</fullName>
    </submittedName>
</protein>
<keyword evidence="1" id="KW-0472">Membrane</keyword>
<reference evidence="2" key="1">
    <citation type="journal article" date="2014" name="Int. J. Syst. Evol. Microbiol.">
        <title>Complete genome sequence of Corynebacterium casei LMG S-19264T (=DSM 44701T), isolated from a smear-ripened cheese.</title>
        <authorList>
            <consortium name="US DOE Joint Genome Institute (JGI-PGF)"/>
            <person name="Walter F."/>
            <person name="Albersmeier A."/>
            <person name="Kalinowski J."/>
            <person name="Ruckert C."/>
        </authorList>
    </citation>
    <scope>NUCLEOTIDE SEQUENCE</scope>
    <source>
        <strain evidence="2">CGMCC 4.7368</strain>
    </source>
</reference>
<feature type="transmembrane region" description="Helical" evidence="1">
    <location>
        <begin position="31"/>
        <end position="52"/>
    </location>
</feature>
<feature type="transmembrane region" description="Helical" evidence="1">
    <location>
        <begin position="7"/>
        <end position="25"/>
    </location>
</feature>
<evidence type="ECO:0000313" key="2">
    <source>
        <dbReference type="EMBL" id="GGO74170.1"/>
    </source>
</evidence>
<sequence length="73" mass="8118">MGLAVCFFPRSPLMALFDAILYAFVSLNELSASPFVLLALAFVGAYLGGRVVEVIPFTRRIIERREAQPAERE</sequence>
<dbReference type="Proteomes" id="UP000646523">
    <property type="component" value="Unassembled WGS sequence"/>
</dbReference>
<dbReference type="EMBL" id="BMNH01000015">
    <property type="protein sequence ID" value="GGO74170.1"/>
    <property type="molecule type" value="Genomic_DNA"/>
</dbReference>
<keyword evidence="1" id="KW-0812">Transmembrane</keyword>
<reference evidence="2" key="2">
    <citation type="submission" date="2020-09" db="EMBL/GenBank/DDBJ databases">
        <authorList>
            <person name="Sun Q."/>
            <person name="Zhou Y."/>
        </authorList>
    </citation>
    <scope>NUCLEOTIDE SEQUENCE</scope>
    <source>
        <strain evidence="2">CGMCC 4.7368</strain>
    </source>
</reference>
<proteinExistence type="predicted"/>
<name>A0A917Z6G7_9ACTN</name>
<keyword evidence="1" id="KW-1133">Transmembrane helix</keyword>
<accession>A0A917Z6G7</accession>